<evidence type="ECO:0008006" key="4">
    <source>
        <dbReference type="Google" id="ProtNLM"/>
    </source>
</evidence>
<feature type="compositionally biased region" description="Basic and acidic residues" evidence="1">
    <location>
        <begin position="3451"/>
        <end position="3460"/>
    </location>
</feature>
<dbReference type="GeneID" id="27690929"/>
<sequence length="3460" mass="380643">MATTAPSSLPSKSTNLKHANTARKGTAAGGVLLPLNKGFTGSFMAIKAPPIQLLDPLLGRMSTASLRSVFEHEVNTCVKRVRAFHATVEKDRIAKHHVQDSDHQEKLHSSLNTRRRMLCLQLSKCWDMFGPHLSEEDLYSKMVATGEQLLGIPGFHDAADEICFTKFLKEAPEAFLTSRLATPVPSSIPHTPPQPNPSPQTLRHRAQYGHLMATYLTLRSVDPLFRSCGIFEKILDVLSSMLDVMKGSVFMEESEGAWLVWSGSVQVRTIADEVASIQYSDEIVDVLLRAISYVESCAPLLKPEYLPWRIEYYVSVYNCYIRQKAYAQAEETILEAVAKLGETATDAETAGDVEPQTQDIIDATTHRLNLLIFACEVRAIVEGKKVANADAIPQIMAAGNVVTGALKQTSGSLSGFGSIPEEDLRSSVVSQTPLRNLEKASPARGGPLFNGFAGRGRQLTSSFFDLAGSMQSITGLPSSAGPRASSASQATDGTGDLQWRPRGGGRTLVRTLSVKAISQLPGPDRVNRFPGRRRMDREGSAMTTSDAESLVAYGLGDDSKVDGGEEGDSFSETMFTDLGGKDYKAGSSKQQTSRSRKSKTGQRADDTEEGRAKRQMVFDVLYMLGSFSGDRDRFHAVVQGLHALASPDVTMTYIEKLSEDFNRNEQLAMKLLDVGFEIIISEPESFLSLSKLVSAYTTDLRLGRSPRPADVSRIMSQRRLGLLHLDDLMAYARHLFAYHQWERFSILARILDALLDTDAFNGEYTKDEQDVASKELVLRLAAINFQTVVHSERKVGFDTQRLTATTTDLRIRRLEFSSQLQTAAAGLLDALAECMDKSDLGQTMPRLIGDACQFIWHFLEPLLKDFVSISDAPKCNVLSMDSMSVILLRSLHATLTELDIDDAIFAVDVGAKLAIILECLGEFKEAVDVLDDVERRIAVARVRMGDGLDGLDSITCNVRFHKGIRINGLHDDRTSDVEVAELDNRKKDSAKPTSTCRELACAAVNISRSLFRCRMKLKHHENIVVQNKKEQEQLRLTNKHRHLSEPLTAPSEEDIKACCGENLVLTALMVAVHASEGSNLGKEQKAVLLDRSAQLLTKAQKEERRLLDKLFSADTTSHPTTQNRCPAPLFIRRTPTSITIRPQPMCDKTGRQIFPHAYQVFCRNTTSHPTGPVTVSDVFYQGSATPARPGTDITISGLTPNQSYAFACAVYDTNGRMIGGMGETCRPIVACLPLPLVLCWGQVAQIAHEAGCDRVAGLAYSILRSHFVAWDAPDASLRASEGNKTLCPPQSIDSYAEEVFKLNDEDAEETSPLIIRSFIESVYAHVDRTFADTNAIPYSDAEGTRDILGAQMLRLRSCKELLIAVELAQRIGDDRLMLLSSFKCYEILIPILRIEDVPDPTFLSFNTPLPTPMPFLIKILLTCHVIFLKCSPILGDDRAQGVRDHFAYVSFHLVRRLTSKRRSRDVALAVKVAEEALGVIHSVPGLLDTRIMSSSYLEHEWLGIGQRAAKKNMGKRKGKGPGGFSVDFAYHTVLAISSEPAKGYGEQTPRKLDAFCEYLELQITKASFPTSNAFAPASPSQQPEGSLAGIAPSVASSTVSIHRKTLDATATSLKELFSVLVHSGPDIAMENLTRFRKNPRYMELSWFAAAWCLASTLIDAAVRVCIDAEEWTERRNLSILRSDDGGEDDTRGKDAALAKRKKRSLFADKRVGFGIGKSDDKRRGRKGRTSSNVPTLRRPKSAAHTEQLEEEPAEYGTTDTVPAVRPKSEGGRRESTDHHDPRRTRSEMVHGAPATDRTLGTSRDTSVDATAKPPKSESPRSRSRSPSVQSTRTAAEGETLDNATLRRKRGAARQTYFAGLPPAELERKDRAARILDLVLSSLWRRRRFARRLRIILEYEAPWSSRLALVHGLAVFEQLQRDAQGRDFGGAVDVTLREALELRNCGRVLLNELRVPSNASEARGRTSTNARVSATEEIATKSAHSDLTRMITDALQSIVQSIVIATRVGQWLQVLESCRHLWSVQRYLLQRNIVTGTEFHRNSLWRAWWIAGTCLLDLLQGVKIRKADEEDENSSPVGLSSRPNTGRTFTYPSRPTTAAKGSDPFRGGQESSSVLPLSSLSELYGHQYLAGWIDRHGEVQVHMVDIPFIAQFSLFTIEAMHSAKKHYRMIEFGMRFDTIFKGIYGRFLRPLLATAYENLKGGTDVGKKWAAHDLDRWLGASQPTNTPLQLLLHARGLHAEFVLDRAQASIQSPTMSRTFLAAVQGYEEALRVAKSHDARNAIAMAANEYANLLFAKGDRESACLFWSKCVDAVFEREKVVADWKSLVADPSDLWTNRTPSKPRILSLVGGVKNSILAGVAVTKMVQCSYISTNLDKRQSLVLLAAHLFSAPLQGTIPHPGTPPSFASYLPPYVYPSLDLFSDLYRCDSWELAESLCFVAGDLTAADRPGEAVPLTSFIEFIAVNKCKSSPLLAFARLLKAEALVSMGCIADGIESFFSVSCGRALVPDDRRIYTPTSGGGIVLPVSDIQFEDSVYVLDSPNNIKILRNMADHALTERLGWFYGTDVVREYELCRCRLLIKILQIADVADPEVVNRKLAMLLHQEEVSQSEQGGQSNPVGVGPQKPLTSDATRGSVIGETLSRMPSHSSNISVASRGGRHSSATTSISRTQRREPSVLLGSILERVDHIMGKLISELQAELQSTNERTATESCAEMILRCFEIGGEANMLRWNLDIAAKGFASIVSTIEDLQAQSGTTDMVHPPHRPKTPSRNIQSMGFTLNVVFYFQALQQLTEALLAQGMFAMAAEYARKGLEEAKKRHYARFALIFHGLAIICERHTDTSPIAKSVPHDPEIWVQRIEQFESILKEASNRACHEGVLARGWEILGDTMRSVGTADETRIFEIYDLAGRYVDKAFSISTSRCLSGYDALAPAMVSINLKRALAAWRMKKSDPSASLAILDTTALAVRHIVHLTPKIAVPFALSRATACAANRYIYRSDSSAYQEAWSTAGAQLISVISGLVADGYDLAGITRGLCGLAGLYFERIQNEDDGTVEFFASLAHQAAKSYDMRGEMLESVRLEGRSKLKSQEIGSLVIKEVDQWKAMTEGNMATDDVTGSENLLKLQSGAQLIGTSATSISQAQKWKSDVLMDCLCALARERSAVEYPPSDAWEIAVVARIRRLHSCLIDAVGPPYTLQRCVTESVIPKLELPISPNIGSPSLPDDVGSLIWMGVPPSTFNHDGASPGDESITAILVHASKSPRRSTKGKKGSPRSSTTSAVSRGSLSSRGSSTMSANSYEMPPLVVYVARIPHNKLQAVRDVAEKMTMILEMGDDSDFGDEVQDIWESLLGNIKTCFGVIDEDLDPPPFSPSNLTLLLNLFSVDQSTFPLTAQGTSVRLSSSPAASVFLQWLARLAAYSQGRLTVRHSSPSRSITTAGTTDSTQSESPLPTPPEKDQRRRPS</sequence>
<protein>
    <recommendedName>
        <fullName evidence="4">Fibronectin type-III domain-containing protein</fullName>
    </recommendedName>
</protein>
<organism evidence="2 3">
    <name type="scientific">Spizellomyces punctatus (strain DAOM BR117)</name>
    <dbReference type="NCBI Taxonomy" id="645134"/>
    <lineage>
        <taxon>Eukaryota</taxon>
        <taxon>Fungi</taxon>
        <taxon>Fungi incertae sedis</taxon>
        <taxon>Chytridiomycota</taxon>
        <taxon>Chytridiomycota incertae sedis</taxon>
        <taxon>Chytridiomycetes</taxon>
        <taxon>Spizellomycetales</taxon>
        <taxon>Spizellomycetaceae</taxon>
        <taxon>Spizellomyces</taxon>
    </lineage>
</organism>
<evidence type="ECO:0000256" key="1">
    <source>
        <dbReference type="SAM" id="MobiDB-lite"/>
    </source>
</evidence>
<feature type="compositionally biased region" description="Polar residues" evidence="1">
    <location>
        <begin position="2073"/>
        <end position="2095"/>
    </location>
</feature>
<dbReference type="EMBL" id="KQ257466">
    <property type="protein sequence ID" value="KNC96906.1"/>
    <property type="molecule type" value="Genomic_DNA"/>
</dbReference>
<feature type="region of interest" description="Disordered" evidence="1">
    <location>
        <begin position="3255"/>
        <end position="3293"/>
    </location>
</feature>
<dbReference type="GO" id="GO:0060271">
    <property type="term" value="P:cilium assembly"/>
    <property type="evidence" value="ECO:0007669"/>
    <property type="project" value="TreeGrafter"/>
</dbReference>
<feature type="region of interest" description="Disordered" evidence="1">
    <location>
        <begin position="3425"/>
        <end position="3460"/>
    </location>
</feature>
<name>A0A0L0H7M9_SPIPD</name>
<feature type="region of interest" description="Disordered" evidence="1">
    <location>
        <begin position="521"/>
        <end position="610"/>
    </location>
</feature>
<dbReference type="VEuPathDB" id="FungiDB:SPPG_07732"/>
<dbReference type="Proteomes" id="UP000053201">
    <property type="component" value="Unassembled WGS sequence"/>
</dbReference>
<dbReference type="InParanoid" id="A0A0L0H7M9"/>
<dbReference type="eggNOG" id="ENOG502QVDY">
    <property type="taxonomic scope" value="Eukaryota"/>
</dbReference>
<proteinExistence type="predicted"/>
<feature type="region of interest" description="Disordered" evidence="1">
    <location>
        <begin position="475"/>
        <end position="505"/>
    </location>
</feature>
<gene>
    <name evidence="2" type="ORF">SPPG_07732</name>
</gene>
<dbReference type="RefSeq" id="XP_016604946.1">
    <property type="nucleotide sequence ID" value="XM_016755890.1"/>
</dbReference>
<evidence type="ECO:0000313" key="3">
    <source>
        <dbReference type="Proteomes" id="UP000053201"/>
    </source>
</evidence>
<feature type="compositionally biased region" description="Polar residues" evidence="1">
    <location>
        <begin position="2641"/>
        <end position="2651"/>
    </location>
</feature>
<dbReference type="InterPro" id="IPR027912">
    <property type="entry name" value="CFAP54"/>
</dbReference>
<dbReference type="STRING" id="645134.A0A0L0H7M9"/>
<dbReference type="PANTHER" id="PTHR33487:SF1">
    <property type="entry name" value="CILIA- AND FLAGELLA-ASSOCIATED PROTEIN 54"/>
    <property type="match status" value="1"/>
</dbReference>
<accession>A0A0L0H7M9</accession>
<feature type="region of interest" description="Disordered" evidence="1">
    <location>
        <begin position="2606"/>
        <end position="2669"/>
    </location>
</feature>
<dbReference type="OrthoDB" id="2104158at2759"/>
<keyword evidence="3" id="KW-1185">Reference proteome</keyword>
<feature type="compositionally biased region" description="Polar residues" evidence="1">
    <location>
        <begin position="3425"/>
        <end position="3446"/>
    </location>
</feature>
<feature type="compositionally biased region" description="Low complexity" evidence="1">
    <location>
        <begin position="3272"/>
        <end position="3293"/>
    </location>
</feature>
<feature type="compositionally biased region" description="Basic and acidic residues" evidence="1">
    <location>
        <begin position="1766"/>
        <end position="1788"/>
    </location>
</feature>
<dbReference type="PANTHER" id="PTHR33487">
    <property type="entry name" value="CILIA- AND FLAGELLA-ASSOCIATED PROTEIN 54"/>
    <property type="match status" value="1"/>
</dbReference>
<feature type="compositionally biased region" description="Low complexity" evidence="1">
    <location>
        <begin position="478"/>
        <end position="490"/>
    </location>
</feature>
<feature type="compositionally biased region" description="Polar residues" evidence="1">
    <location>
        <begin position="1798"/>
        <end position="1808"/>
    </location>
</feature>
<evidence type="ECO:0000313" key="2">
    <source>
        <dbReference type="EMBL" id="KNC96906.1"/>
    </source>
</evidence>
<reference evidence="2 3" key="1">
    <citation type="submission" date="2009-08" db="EMBL/GenBank/DDBJ databases">
        <title>The Genome Sequence of Spizellomyces punctatus strain DAOM BR117.</title>
        <authorList>
            <consortium name="The Broad Institute Genome Sequencing Platform"/>
            <person name="Russ C."/>
            <person name="Cuomo C."/>
            <person name="Shea T."/>
            <person name="Young S.K."/>
            <person name="Zeng Q."/>
            <person name="Koehrsen M."/>
            <person name="Haas B."/>
            <person name="Borodovsky M."/>
            <person name="Guigo R."/>
            <person name="Alvarado L."/>
            <person name="Berlin A."/>
            <person name="Bochicchio J."/>
            <person name="Borenstein D."/>
            <person name="Chapman S."/>
            <person name="Chen Z."/>
            <person name="Engels R."/>
            <person name="Freedman E."/>
            <person name="Gellesch M."/>
            <person name="Goldberg J."/>
            <person name="Griggs A."/>
            <person name="Gujja S."/>
            <person name="Heiman D."/>
            <person name="Hepburn T."/>
            <person name="Howarth C."/>
            <person name="Jen D."/>
            <person name="Larson L."/>
            <person name="Lewis B."/>
            <person name="Mehta T."/>
            <person name="Park D."/>
            <person name="Pearson M."/>
            <person name="Roberts A."/>
            <person name="Saif S."/>
            <person name="Shenoy N."/>
            <person name="Sisk P."/>
            <person name="Stolte C."/>
            <person name="Sykes S."/>
            <person name="Thomson T."/>
            <person name="Walk T."/>
            <person name="White J."/>
            <person name="Yandava C."/>
            <person name="Burger G."/>
            <person name="Gray M.W."/>
            <person name="Holland P.W.H."/>
            <person name="King N."/>
            <person name="Lang F.B.F."/>
            <person name="Roger A.J."/>
            <person name="Ruiz-Trillo I."/>
            <person name="Lander E."/>
            <person name="Nusbaum C."/>
        </authorList>
    </citation>
    <scope>NUCLEOTIDE SEQUENCE [LARGE SCALE GENOMIC DNA]</scope>
    <source>
        <strain evidence="2 3">DAOM BR117</strain>
    </source>
</reference>
<feature type="region of interest" description="Disordered" evidence="1">
    <location>
        <begin position="2069"/>
        <end position="2109"/>
    </location>
</feature>
<dbReference type="Pfam" id="PF14858">
    <property type="entry name" value="CFAP54_N"/>
    <property type="match status" value="1"/>
</dbReference>
<feature type="compositionally biased region" description="Basic residues" evidence="1">
    <location>
        <begin position="3258"/>
        <end position="3270"/>
    </location>
</feature>
<feature type="region of interest" description="Disordered" evidence="1">
    <location>
        <begin position="1714"/>
        <end position="1847"/>
    </location>
</feature>